<dbReference type="Proteomes" id="UP001142292">
    <property type="component" value="Unassembled WGS sequence"/>
</dbReference>
<proteinExistence type="predicted"/>
<accession>A0ABQ5SY87</accession>
<gene>
    <name evidence="2" type="ORF">GCM10017579_28300</name>
</gene>
<reference evidence="2" key="1">
    <citation type="journal article" date="2014" name="Int. J. Syst. Evol. Microbiol.">
        <title>Complete genome of a new Firmicutes species belonging to the dominant human colonic microbiota ('Ruminococcus bicirculans') reveals two chromosomes and a selective capacity to utilize plant glucans.</title>
        <authorList>
            <consortium name="NISC Comparative Sequencing Program"/>
            <person name="Wegmann U."/>
            <person name="Louis P."/>
            <person name="Goesmann A."/>
            <person name="Henrissat B."/>
            <person name="Duncan S.H."/>
            <person name="Flint H.J."/>
        </authorList>
    </citation>
    <scope>NUCLEOTIDE SEQUENCE</scope>
    <source>
        <strain evidence="2">VKM Ac-1246</strain>
    </source>
</reference>
<evidence type="ECO:0000313" key="3">
    <source>
        <dbReference type="Proteomes" id="UP001142292"/>
    </source>
</evidence>
<comment type="caution">
    <text evidence="2">The sequence shown here is derived from an EMBL/GenBank/DDBJ whole genome shotgun (WGS) entry which is preliminary data.</text>
</comment>
<protein>
    <submittedName>
        <fullName evidence="2">Uncharacterized protein</fullName>
    </submittedName>
</protein>
<dbReference type="EMBL" id="BSEL01000005">
    <property type="protein sequence ID" value="GLJ68794.1"/>
    <property type="molecule type" value="Genomic_DNA"/>
</dbReference>
<name>A0ABQ5SY87_9ACTN</name>
<feature type="region of interest" description="Disordered" evidence="1">
    <location>
        <begin position="14"/>
        <end position="58"/>
    </location>
</feature>
<sequence length="58" mass="6612">MEVLWRRIQPGAIPKRATKTLPKSFPAKQPADTKSRAYSRRASGFEATRISQTWHTAQ</sequence>
<evidence type="ECO:0000256" key="1">
    <source>
        <dbReference type="SAM" id="MobiDB-lite"/>
    </source>
</evidence>
<feature type="compositionally biased region" description="Polar residues" evidence="1">
    <location>
        <begin position="49"/>
        <end position="58"/>
    </location>
</feature>
<reference evidence="2" key="2">
    <citation type="submission" date="2023-01" db="EMBL/GenBank/DDBJ databases">
        <authorList>
            <person name="Sun Q."/>
            <person name="Evtushenko L."/>
        </authorList>
    </citation>
    <scope>NUCLEOTIDE SEQUENCE</scope>
    <source>
        <strain evidence="2">VKM Ac-1246</strain>
    </source>
</reference>
<keyword evidence="3" id="KW-1185">Reference proteome</keyword>
<evidence type="ECO:0000313" key="2">
    <source>
        <dbReference type="EMBL" id="GLJ68794.1"/>
    </source>
</evidence>
<organism evidence="2 3">
    <name type="scientific">Nocardioides luteus</name>
    <dbReference type="NCBI Taxonomy" id="1844"/>
    <lineage>
        <taxon>Bacteria</taxon>
        <taxon>Bacillati</taxon>
        <taxon>Actinomycetota</taxon>
        <taxon>Actinomycetes</taxon>
        <taxon>Propionibacteriales</taxon>
        <taxon>Nocardioidaceae</taxon>
        <taxon>Nocardioides</taxon>
    </lineage>
</organism>